<feature type="region of interest" description="Disordered" evidence="2">
    <location>
        <begin position="1"/>
        <end position="41"/>
    </location>
</feature>
<dbReference type="PANTHER" id="PTHR12357:SF3">
    <property type="entry name" value="YTH DOMAIN-CONTAINING PROTEIN 1"/>
    <property type="match status" value="1"/>
</dbReference>
<dbReference type="GO" id="GO:0003729">
    <property type="term" value="F:mRNA binding"/>
    <property type="evidence" value="ECO:0007669"/>
    <property type="project" value="TreeGrafter"/>
</dbReference>
<dbReference type="PANTHER" id="PTHR12357">
    <property type="entry name" value="YTH YT521-B HOMOLOGY DOMAIN-CONTAINING"/>
    <property type="match status" value="1"/>
</dbReference>
<proteinExistence type="predicted"/>
<feature type="region of interest" description="Disordered" evidence="2">
    <location>
        <begin position="492"/>
        <end position="519"/>
    </location>
</feature>
<feature type="domain" description="YTH" evidence="4">
    <location>
        <begin position="377"/>
        <end position="575"/>
    </location>
</feature>
<dbReference type="GO" id="GO:0000398">
    <property type="term" value="P:mRNA splicing, via spliceosome"/>
    <property type="evidence" value="ECO:0007669"/>
    <property type="project" value="TreeGrafter"/>
</dbReference>
<protein>
    <recommendedName>
        <fullName evidence="7">YTH domain-containing protein</fullName>
    </recommendedName>
</protein>
<dbReference type="CDD" id="cd21134">
    <property type="entry name" value="YTH"/>
    <property type="match status" value="1"/>
</dbReference>
<evidence type="ECO:0000256" key="2">
    <source>
        <dbReference type="SAM" id="MobiDB-lite"/>
    </source>
</evidence>
<dbReference type="EMBL" id="QZBZ01000315">
    <property type="protein sequence ID" value="TIA31026.1"/>
    <property type="molecule type" value="Genomic_DNA"/>
</dbReference>
<feature type="compositionally biased region" description="Polar residues" evidence="2">
    <location>
        <begin position="296"/>
        <end position="312"/>
    </location>
</feature>
<sequence>MGEAPQAQGDRQASAYSDHQDSTKLINMDHSPGKNLRDEQSAPFYSQFDAFPHAPHAQHGTYPSYQSQQSMDRLGMSSMGLALPETFTSSTPTRVFSQPAPPYANGSLPPGMEYRPQALPYGSQIYPPNVAMHASMPRTHMHASLFASHYYYNSYGAPQPPGQPLTGYATMPPHGKADTTGQHMLSQPYSGLARRDITAQAAPSYPRGPPRKPRQSGYALWVGNLPPDTTIIALKEHFSREATNDIESLFLIAKSNCAFVNYRTEAACMAAMERFHDSRFQSVRLVCRPRRGTPNGGSSSSMPDSITPNSSNENDKQSRKVVPRLPSGPVIVDSSAGHSPKKAAQQKLSKSLEGTDGVDGANGIDGAAGFNSARVPEKYFVVKSLTLQDLEASVRNGVWATQSHNEVALNRAYESADSVFLVFSANKSGEYFGYARMLSPITSDSAAPSVSLRPRPQDLDNGPKSIPTPATQWAPKGRVVDDSARGTIFWEVDNSESEEGADGVASQQPQEEKAGSKQVQEWGKSFKVEWISTNRLPFYRTRGLRNPWNENREIKIARDGTEIEPSIGQRLVQMFHRPAPLPQGIVDSDISAYLNTPHDIDTQHDTFHPRIPRASST</sequence>
<dbReference type="InterPro" id="IPR007275">
    <property type="entry name" value="YTH_domain"/>
</dbReference>
<dbReference type="SMART" id="SM00360">
    <property type="entry name" value="RRM"/>
    <property type="match status" value="1"/>
</dbReference>
<dbReference type="AlphaFoldDB" id="A0A4T0B9U1"/>
<dbReference type="InterPro" id="IPR045168">
    <property type="entry name" value="YTH_prot"/>
</dbReference>
<gene>
    <name evidence="5" type="ORF">D6C78_09205</name>
</gene>
<keyword evidence="1" id="KW-0694">RNA-binding</keyword>
<feature type="region of interest" description="Disordered" evidence="2">
    <location>
        <begin position="288"/>
        <end position="358"/>
    </location>
</feature>
<feature type="domain" description="RRM" evidence="3">
    <location>
        <begin position="218"/>
        <end position="285"/>
    </location>
</feature>
<evidence type="ECO:0000259" key="4">
    <source>
        <dbReference type="PROSITE" id="PS50882"/>
    </source>
</evidence>
<name>A0A4T0B9U1_AURPU</name>
<dbReference type="InterPro" id="IPR012677">
    <property type="entry name" value="Nucleotide-bd_a/b_plait_sf"/>
</dbReference>
<dbReference type="GO" id="GO:0005654">
    <property type="term" value="C:nucleoplasm"/>
    <property type="evidence" value="ECO:0007669"/>
    <property type="project" value="TreeGrafter"/>
</dbReference>
<dbReference type="Proteomes" id="UP000308724">
    <property type="component" value="Unassembled WGS sequence"/>
</dbReference>
<evidence type="ECO:0008006" key="7">
    <source>
        <dbReference type="Google" id="ProtNLM"/>
    </source>
</evidence>
<dbReference type="Gene3D" id="3.10.590.10">
    <property type="entry name" value="ph1033 like domains"/>
    <property type="match status" value="1"/>
</dbReference>
<dbReference type="InterPro" id="IPR057720">
    <property type="entry name" value="RRM_YTH1"/>
</dbReference>
<dbReference type="InterPro" id="IPR035979">
    <property type="entry name" value="RBD_domain_sf"/>
</dbReference>
<accession>A0A4T0B9U1</accession>
<dbReference type="Pfam" id="PF25701">
    <property type="entry name" value="RRM_YTH1"/>
    <property type="match status" value="1"/>
</dbReference>
<dbReference type="SUPFAM" id="SSF54928">
    <property type="entry name" value="RNA-binding domain, RBD"/>
    <property type="match status" value="1"/>
</dbReference>
<comment type="caution">
    <text evidence="5">The sequence shown here is derived from an EMBL/GenBank/DDBJ whole genome shotgun (WGS) entry which is preliminary data.</text>
</comment>
<evidence type="ECO:0000256" key="1">
    <source>
        <dbReference type="PROSITE-ProRule" id="PRU00176"/>
    </source>
</evidence>
<dbReference type="GO" id="GO:0000381">
    <property type="term" value="P:regulation of alternative mRNA splicing, via spliceosome"/>
    <property type="evidence" value="ECO:0007669"/>
    <property type="project" value="TreeGrafter"/>
</dbReference>
<dbReference type="PROSITE" id="PS50882">
    <property type="entry name" value="YTH"/>
    <property type="match status" value="1"/>
</dbReference>
<reference evidence="5 6" key="1">
    <citation type="submission" date="2018-10" db="EMBL/GenBank/DDBJ databases">
        <title>Fifty Aureobasidium pullulans genomes reveal a recombining polyextremotolerant generalist.</title>
        <authorList>
            <person name="Gostincar C."/>
            <person name="Turk M."/>
            <person name="Zajc J."/>
            <person name="Gunde-Cimerman N."/>
        </authorList>
    </citation>
    <scope>NUCLEOTIDE SEQUENCE [LARGE SCALE GENOMIC DNA]</scope>
    <source>
        <strain evidence="5 6">EXF-1645</strain>
    </source>
</reference>
<feature type="compositionally biased region" description="Basic and acidic residues" evidence="2">
    <location>
        <begin position="31"/>
        <end position="40"/>
    </location>
</feature>
<dbReference type="PROSITE" id="PS50102">
    <property type="entry name" value="RRM"/>
    <property type="match status" value="1"/>
</dbReference>
<evidence type="ECO:0000259" key="3">
    <source>
        <dbReference type="PROSITE" id="PS50102"/>
    </source>
</evidence>
<dbReference type="CDD" id="cd00590">
    <property type="entry name" value="RRM_SF"/>
    <property type="match status" value="1"/>
</dbReference>
<dbReference type="Gene3D" id="3.30.70.330">
    <property type="match status" value="1"/>
</dbReference>
<dbReference type="Pfam" id="PF04146">
    <property type="entry name" value="YTH"/>
    <property type="match status" value="1"/>
</dbReference>
<organism evidence="5 6">
    <name type="scientific">Aureobasidium pullulans</name>
    <name type="common">Black yeast</name>
    <name type="synonym">Pullularia pullulans</name>
    <dbReference type="NCBI Taxonomy" id="5580"/>
    <lineage>
        <taxon>Eukaryota</taxon>
        <taxon>Fungi</taxon>
        <taxon>Dikarya</taxon>
        <taxon>Ascomycota</taxon>
        <taxon>Pezizomycotina</taxon>
        <taxon>Dothideomycetes</taxon>
        <taxon>Dothideomycetidae</taxon>
        <taxon>Dothideales</taxon>
        <taxon>Saccotheciaceae</taxon>
        <taxon>Aureobasidium</taxon>
    </lineage>
</organism>
<evidence type="ECO:0000313" key="6">
    <source>
        <dbReference type="Proteomes" id="UP000308724"/>
    </source>
</evidence>
<feature type="region of interest" description="Disordered" evidence="2">
    <location>
        <begin position="444"/>
        <end position="478"/>
    </location>
</feature>
<dbReference type="InterPro" id="IPR000504">
    <property type="entry name" value="RRM_dom"/>
</dbReference>
<evidence type="ECO:0000313" key="5">
    <source>
        <dbReference type="EMBL" id="TIA31026.1"/>
    </source>
</evidence>
<dbReference type="GO" id="GO:1990247">
    <property type="term" value="F:N6-methyladenosine-containing RNA reader activity"/>
    <property type="evidence" value="ECO:0007669"/>
    <property type="project" value="TreeGrafter"/>
</dbReference>